<dbReference type="EMBL" id="ATBP01003655">
    <property type="protein sequence ID" value="ETR64780.1"/>
    <property type="molecule type" value="Genomic_DNA"/>
</dbReference>
<dbReference type="Proteomes" id="UP000189670">
    <property type="component" value="Unassembled WGS sequence"/>
</dbReference>
<name>A0A1V1NQC8_9BACT</name>
<evidence type="ECO:0000313" key="1">
    <source>
        <dbReference type="EMBL" id="ETR64780.1"/>
    </source>
</evidence>
<evidence type="ECO:0000313" key="2">
    <source>
        <dbReference type="Proteomes" id="UP000189670"/>
    </source>
</evidence>
<reference evidence="2" key="1">
    <citation type="submission" date="2012-11" db="EMBL/GenBank/DDBJ databases">
        <authorList>
            <person name="Lucero-Rivera Y.E."/>
            <person name="Tovar-Ramirez D."/>
        </authorList>
    </citation>
    <scope>NUCLEOTIDE SEQUENCE [LARGE SCALE GENOMIC DNA]</scope>
    <source>
        <strain evidence="2">Araruama</strain>
    </source>
</reference>
<organism evidence="1 2">
    <name type="scientific">Candidatus Magnetoglobus multicellularis str. Araruama</name>
    <dbReference type="NCBI Taxonomy" id="890399"/>
    <lineage>
        <taxon>Bacteria</taxon>
        <taxon>Pseudomonadati</taxon>
        <taxon>Thermodesulfobacteriota</taxon>
        <taxon>Desulfobacteria</taxon>
        <taxon>Desulfobacterales</taxon>
        <taxon>Desulfobacteraceae</taxon>
        <taxon>Candidatus Magnetoglobus</taxon>
    </lineage>
</organism>
<gene>
    <name evidence="1" type="ORF">OMM_15356</name>
</gene>
<comment type="caution">
    <text evidence="1">The sequence shown here is derived from an EMBL/GenBank/DDBJ whole genome shotgun (WGS) entry which is preliminary data.</text>
</comment>
<feature type="non-terminal residue" evidence="1">
    <location>
        <position position="165"/>
    </location>
</feature>
<dbReference type="AlphaFoldDB" id="A0A1V1NQC8"/>
<protein>
    <submittedName>
        <fullName evidence="1">Uncharacterized protein</fullName>
    </submittedName>
</protein>
<sequence length="165" mass="18903">MLTNGSENQYHIDLETFIESIQVNYHVNFGETRQFKIKFQQYFDLEYPFGGREWDNIVIDNSKSPTIDLELIELQQQQTTVIPLEQFYSDEHLTDLNISAFSKNSYIIANENIEISGTKLLITPNDNVYGAGMIELIVSCDQFSINKDVEVNLNKDVEINLGSAP</sequence>
<proteinExistence type="predicted"/>
<accession>A0A1V1NQC8</accession>